<proteinExistence type="predicted"/>
<dbReference type="InterPro" id="IPR013520">
    <property type="entry name" value="Ribonucl_H"/>
</dbReference>
<dbReference type="GO" id="GO:0000175">
    <property type="term" value="F:3'-5'-RNA exonuclease activity"/>
    <property type="evidence" value="ECO:0007669"/>
    <property type="project" value="InterPro"/>
</dbReference>
<gene>
    <name evidence="5" type="ORF">D3H35_21210</name>
</gene>
<keyword evidence="3 5" id="KW-0269">Exonuclease</keyword>
<sequence length="229" mass="25973">MSYIVYDLEMTVRRKKGQIAEIIEIGAVKVDIIEGLPQVVDTFQSFVKPVIVTQLTSDTTTFTGITQDDVNGAGTLAQIVRDFAAWMGPDEYYLCAWGPDDQRQLVQECRQHGIPTDWIVNHNNLQKMLSKTFKLEKHQQMGLKPALEMLEIPFSGSHHRALDDAINTAQILVKLFDRVQFRRNKVSDESKIETEIVYKTDHFENLPFASLAGLAGLIPNDKKLPQQED</sequence>
<dbReference type="InterPro" id="IPR047201">
    <property type="entry name" value="ERI-1_3'hExo-like"/>
</dbReference>
<keyword evidence="2" id="KW-0378">Hydrolase</keyword>
<feature type="domain" description="Exonuclease" evidence="4">
    <location>
        <begin position="2"/>
        <end position="181"/>
    </location>
</feature>
<keyword evidence="1" id="KW-0540">Nuclease</keyword>
<dbReference type="Pfam" id="PF00929">
    <property type="entry name" value="RNase_T"/>
    <property type="match status" value="1"/>
</dbReference>
<dbReference type="Proteomes" id="UP000266340">
    <property type="component" value="Unassembled WGS sequence"/>
</dbReference>
<dbReference type="PANTHER" id="PTHR23044">
    <property type="entry name" value="3'-5' EXONUCLEASE ERI1-RELATED"/>
    <property type="match status" value="1"/>
</dbReference>
<comment type="caution">
    <text evidence="5">The sequence shown here is derived from an EMBL/GenBank/DDBJ whole genome shotgun (WGS) entry which is preliminary data.</text>
</comment>
<dbReference type="InterPro" id="IPR036397">
    <property type="entry name" value="RNaseH_sf"/>
</dbReference>
<dbReference type="RefSeq" id="WP_119151125.1">
    <property type="nucleotide sequence ID" value="NZ_JBHSOV010000042.1"/>
</dbReference>
<evidence type="ECO:0000313" key="6">
    <source>
        <dbReference type="Proteomes" id="UP000266340"/>
    </source>
</evidence>
<reference evidence="5 6" key="1">
    <citation type="submission" date="2018-09" db="EMBL/GenBank/DDBJ databases">
        <title>Cohnella cavernae sp. nov., isolated from a karst cave.</title>
        <authorList>
            <person name="Zhu H."/>
        </authorList>
    </citation>
    <scope>NUCLEOTIDE SEQUENCE [LARGE SCALE GENOMIC DNA]</scope>
    <source>
        <strain evidence="5 6">K2E09-144</strain>
    </source>
</reference>
<dbReference type="InterPro" id="IPR012337">
    <property type="entry name" value="RNaseH-like_sf"/>
</dbReference>
<dbReference type="Gene3D" id="3.30.420.10">
    <property type="entry name" value="Ribonuclease H-like superfamily/Ribonuclease H"/>
    <property type="match status" value="1"/>
</dbReference>
<evidence type="ECO:0000256" key="2">
    <source>
        <dbReference type="ARBA" id="ARBA00022801"/>
    </source>
</evidence>
<accession>A0A398CQL8</accession>
<dbReference type="CDD" id="cd06133">
    <property type="entry name" value="ERI-1_3'hExo_like"/>
    <property type="match status" value="1"/>
</dbReference>
<dbReference type="EMBL" id="QXJM01000039">
    <property type="protein sequence ID" value="RIE03098.1"/>
    <property type="molecule type" value="Genomic_DNA"/>
</dbReference>
<dbReference type="OrthoDB" id="159416at2"/>
<evidence type="ECO:0000256" key="3">
    <source>
        <dbReference type="ARBA" id="ARBA00022839"/>
    </source>
</evidence>
<dbReference type="SMART" id="SM00479">
    <property type="entry name" value="EXOIII"/>
    <property type="match status" value="1"/>
</dbReference>
<dbReference type="AlphaFoldDB" id="A0A398CQL8"/>
<evidence type="ECO:0000313" key="5">
    <source>
        <dbReference type="EMBL" id="RIE03098.1"/>
    </source>
</evidence>
<dbReference type="GO" id="GO:0003676">
    <property type="term" value="F:nucleic acid binding"/>
    <property type="evidence" value="ECO:0007669"/>
    <property type="project" value="InterPro"/>
</dbReference>
<evidence type="ECO:0000259" key="4">
    <source>
        <dbReference type="SMART" id="SM00479"/>
    </source>
</evidence>
<dbReference type="InterPro" id="IPR051274">
    <property type="entry name" value="3-5_Exoribonuclease"/>
</dbReference>
<name>A0A398CQL8_9BACL</name>
<keyword evidence="6" id="KW-1185">Reference proteome</keyword>
<evidence type="ECO:0000256" key="1">
    <source>
        <dbReference type="ARBA" id="ARBA00022722"/>
    </source>
</evidence>
<dbReference type="SUPFAM" id="SSF53098">
    <property type="entry name" value="Ribonuclease H-like"/>
    <property type="match status" value="1"/>
</dbReference>
<organism evidence="5 6">
    <name type="scientific">Cohnella faecalis</name>
    <dbReference type="NCBI Taxonomy" id="2315694"/>
    <lineage>
        <taxon>Bacteria</taxon>
        <taxon>Bacillati</taxon>
        <taxon>Bacillota</taxon>
        <taxon>Bacilli</taxon>
        <taxon>Bacillales</taxon>
        <taxon>Paenibacillaceae</taxon>
        <taxon>Cohnella</taxon>
    </lineage>
</organism>
<protein>
    <submittedName>
        <fullName evidence="5">Exonuclease</fullName>
    </submittedName>
</protein>
<dbReference type="PANTHER" id="PTHR23044:SF61">
    <property type="entry name" value="3'-5' EXORIBONUCLEASE 1-RELATED"/>
    <property type="match status" value="1"/>
</dbReference>